<dbReference type="STRING" id="497965.Cyan7822_4699"/>
<dbReference type="EMBL" id="CP002198">
    <property type="protein sequence ID" value="ADN16604.1"/>
    <property type="molecule type" value="Genomic_DNA"/>
</dbReference>
<evidence type="ECO:0000313" key="1">
    <source>
        <dbReference type="EMBL" id="ADN16604.1"/>
    </source>
</evidence>
<accession>E0UEN6</accession>
<proteinExistence type="predicted"/>
<dbReference type="Gene3D" id="1.20.5.340">
    <property type="match status" value="1"/>
</dbReference>
<evidence type="ECO:0000313" key="2">
    <source>
        <dbReference type="Proteomes" id="UP000008206"/>
    </source>
</evidence>
<gene>
    <name evidence="1" type="ordered locus">Cyan7822_4699</name>
</gene>
<dbReference type="AlphaFoldDB" id="E0UEN6"/>
<name>E0UEN6_GLOV7</name>
<reference evidence="2" key="1">
    <citation type="journal article" date="2011" name="MBio">
        <title>Novel metabolic attributes of the genus Cyanothece, comprising a group of unicellular nitrogen-fixing Cyanobacteria.</title>
        <authorList>
            <person name="Bandyopadhyay A."/>
            <person name="Elvitigala T."/>
            <person name="Welsh E."/>
            <person name="Stockel J."/>
            <person name="Liberton M."/>
            <person name="Min H."/>
            <person name="Sherman L.A."/>
            <person name="Pakrasi H.B."/>
        </authorList>
    </citation>
    <scope>NUCLEOTIDE SEQUENCE [LARGE SCALE GENOMIC DNA]</scope>
    <source>
        <strain evidence="2">PCC 7822</strain>
    </source>
</reference>
<sequence length="84" mass="9900">MKPHQKLLLNLPLGRKLKKRLPLKVIFFISQLQEENKKLVQELEQFRSAKIPDSAQFRINQLQTENSKLKQKLSSLVQPTHQKI</sequence>
<dbReference type="KEGG" id="cyj:Cyan7822_4699"/>
<dbReference type="HOGENOM" id="CLU_2522000_0_0_3"/>
<dbReference type="Proteomes" id="UP000008206">
    <property type="component" value="Chromosome"/>
</dbReference>
<protein>
    <submittedName>
        <fullName evidence="1">Uncharacterized protein</fullName>
    </submittedName>
</protein>
<dbReference type="RefSeq" id="WP_013324645.1">
    <property type="nucleotide sequence ID" value="NC_014501.1"/>
</dbReference>
<keyword evidence="2" id="KW-1185">Reference proteome</keyword>
<organism evidence="1 2">
    <name type="scientific">Gloeothece verrucosa (strain PCC 7822)</name>
    <name type="common">Cyanothece sp. (strain PCC 7822)</name>
    <dbReference type="NCBI Taxonomy" id="497965"/>
    <lineage>
        <taxon>Bacteria</taxon>
        <taxon>Bacillati</taxon>
        <taxon>Cyanobacteriota</taxon>
        <taxon>Cyanophyceae</taxon>
        <taxon>Oscillatoriophycideae</taxon>
        <taxon>Chroococcales</taxon>
        <taxon>Aphanothecaceae</taxon>
        <taxon>Gloeothece</taxon>
        <taxon>Gloeothece verrucosa</taxon>
    </lineage>
</organism>